<dbReference type="GO" id="GO:0004089">
    <property type="term" value="F:carbonate dehydratase activity"/>
    <property type="evidence" value="ECO:0007669"/>
    <property type="project" value="UniProtKB-UniRule"/>
</dbReference>
<dbReference type="AlphaFoldDB" id="A0A9D4QPQ1"/>
<keyword evidence="9" id="KW-1185">Reference proteome</keyword>
<dbReference type="InterPro" id="IPR023561">
    <property type="entry name" value="Carbonic_anhydrase_a-class"/>
</dbReference>
<name>A0A9D4QPQ1_DREPO</name>
<dbReference type="PANTHER" id="PTHR18952:SF208">
    <property type="entry name" value="CARBONIC ANHYDRASE XA-RELATED"/>
    <property type="match status" value="1"/>
</dbReference>
<evidence type="ECO:0000256" key="1">
    <source>
        <dbReference type="ARBA" id="ARBA00004613"/>
    </source>
</evidence>
<evidence type="ECO:0000256" key="4">
    <source>
        <dbReference type="ARBA" id="ARBA00022723"/>
    </source>
</evidence>
<accession>A0A9D4QPQ1</accession>
<dbReference type="GO" id="GO:0005576">
    <property type="term" value="C:extracellular region"/>
    <property type="evidence" value="ECO:0007669"/>
    <property type="project" value="UniProtKB-SubCell"/>
</dbReference>
<dbReference type="InterPro" id="IPR018338">
    <property type="entry name" value="Carbonic_anhydrase_a-class_CS"/>
</dbReference>
<dbReference type="SMART" id="SM01057">
    <property type="entry name" value="Carb_anhydrase"/>
    <property type="match status" value="1"/>
</dbReference>
<comment type="function">
    <text evidence="6">Reversible hydration of carbon dioxide.</text>
</comment>
<dbReference type="InterPro" id="IPR036398">
    <property type="entry name" value="CA_dom_sf"/>
</dbReference>
<dbReference type="PANTHER" id="PTHR18952">
    <property type="entry name" value="CARBONIC ANHYDRASE"/>
    <property type="match status" value="1"/>
</dbReference>
<evidence type="ECO:0000256" key="6">
    <source>
        <dbReference type="RuleBase" id="RU367011"/>
    </source>
</evidence>
<keyword evidence="4 6" id="KW-0479">Metal-binding</keyword>
<dbReference type="PROSITE" id="PS00162">
    <property type="entry name" value="ALPHA_CA_1"/>
    <property type="match status" value="1"/>
</dbReference>
<dbReference type="EC" id="4.2.1.1" evidence="6"/>
<reference evidence="8" key="1">
    <citation type="journal article" date="2019" name="bioRxiv">
        <title>The Genome of the Zebra Mussel, Dreissena polymorpha: A Resource for Invasive Species Research.</title>
        <authorList>
            <person name="McCartney M.A."/>
            <person name="Auch B."/>
            <person name="Kono T."/>
            <person name="Mallez S."/>
            <person name="Zhang Y."/>
            <person name="Obille A."/>
            <person name="Becker A."/>
            <person name="Abrahante J.E."/>
            <person name="Garbe J."/>
            <person name="Badalamenti J.P."/>
            <person name="Herman A."/>
            <person name="Mangelson H."/>
            <person name="Liachko I."/>
            <person name="Sullivan S."/>
            <person name="Sone E.D."/>
            <person name="Koren S."/>
            <person name="Silverstein K.A.T."/>
            <person name="Beckman K.B."/>
            <person name="Gohl D.M."/>
        </authorList>
    </citation>
    <scope>NUCLEOTIDE SEQUENCE</scope>
    <source>
        <strain evidence="8">Duluth1</strain>
        <tissue evidence="8">Whole animal</tissue>
    </source>
</reference>
<evidence type="ECO:0000313" key="8">
    <source>
        <dbReference type="EMBL" id="KAH3838981.1"/>
    </source>
</evidence>
<feature type="signal peptide" evidence="6">
    <location>
        <begin position="1"/>
        <end position="18"/>
    </location>
</feature>
<reference evidence="8" key="2">
    <citation type="submission" date="2020-11" db="EMBL/GenBank/DDBJ databases">
        <authorList>
            <person name="McCartney M.A."/>
            <person name="Auch B."/>
            <person name="Kono T."/>
            <person name="Mallez S."/>
            <person name="Becker A."/>
            <person name="Gohl D.M."/>
            <person name="Silverstein K.A.T."/>
            <person name="Koren S."/>
            <person name="Bechman K.B."/>
            <person name="Herman A."/>
            <person name="Abrahante J.E."/>
            <person name="Garbe J."/>
        </authorList>
    </citation>
    <scope>NUCLEOTIDE SEQUENCE</scope>
    <source>
        <strain evidence="8">Duluth1</strain>
        <tissue evidence="8">Whole animal</tissue>
    </source>
</reference>
<feature type="chain" id="PRO_5039748966" description="Carbonic anhydrase" evidence="6">
    <location>
        <begin position="19"/>
        <end position="310"/>
    </location>
</feature>
<dbReference type="InterPro" id="IPR001148">
    <property type="entry name" value="CA_dom"/>
</dbReference>
<dbReference type="EMBL" id="JAIWYP010000004">
    <property type="protein sequence ID" value="KAH3838981.1"/>
    <property type="molecule type" value="Genomic_DNA"/>
</dbReference>
<feature type="domain" description="Alpha-carbonic anhydrase" evidence="7">
    <location>
        <begin position="28"/>
        <end position="284"/>
    </location>
</feature>
<keyword evidence="3" id="KW-0964">Secreted</keyword>
<evidence type="ECO:0000256" key="2">
    <source>
        <dbReference type="ARBA" id="ARBA00010718"/>
    </source>
</evidence>
<gene>
    <name evidence="8" type="ORF">DPMN_112399</name>
</gene>
<evidence type="ECO:0000256" key="3">
    <source>
        <dbReference type="ARBA" id="ARBA00022525"/>
    </source>
</evidence>
<comment type="cofactor">
    <cofactor evidence="6">
        <name>Zn(2+)</name>
        <dbReference type="ChEBI" id="CHEBI:29105"/>
    </cofactor>
</comment>
<dbReference type="Gene3D" id="3.10.200.10">
    <property type="entry name" value="Alpha carbonic anhydrase"/>
    <property type="match status" value="1"/>
</dbReference>
<sequence length="310" mass="35661">MRLLLAIFEGIVFRTVLAMCPESDHWGGWWGYDGYSSGPTRWGDNEDWTICKSGKHQSPINIEPHKILFDPHLQPLQLEATAISGLFRNNKKDLTFLVNGQGVGVNITSGPLSYRYRLYQIKLHFGRENQSGSEHTVDGRGYDGELHFMAYNTELYANYTEAQTSPRGIAIVAVFLTIGKFDHSAFKILQERFFVIDKQDTCTDIQNFPLADLLPKSIEHFITYSGSLTQPGCRESVTWVILNKPIHISQQQLDDLRTVPYQEWRDSNARPIMPLNNRTIRTNINFRKRSRLCSMDVSKKYQANEDLLRR</sequence>
<dbReference type="GO" id="GO:0008270">
    <property type="term" value="F:zinc ion binding"/>
    <property type="evidence" value="ECO:0007669"/>
    <property type="project" value="UniProtKB-UniRule"/>
</dbReference>
<evidence type="ECO:0000256" key="5">
    <source>
        <dbReference type="ARBA" id="ARBA00022833"/>
    </source>
</evidence>
<dbReference type="Proteomes" id="UP000828390">
    <property type="component" value="Unassembled WGS sequence"/>
</dbReference>
<organism evidence="8 9">
    <name type="scientific">Dreissena polymorpha</name>
    <name type="common">Zebra mussel</name>
    <name type="synonym">Mytilus polymorpha</name>
    <dbReference type="NCBI Taxonomy" id="45954"/>
    <lineage>
        <taxon>Eukaryota</taxon>
        <taxon>Metazoa</taxon>
        <taxon>Spiralia</taxon>
        <taxon>Lophotrochozoa</taxon>
        <taxon>Mollusca</taxon>
        <taxon>Bivalvia</taxon>
        <taxon>Autobranchia</taxon>
        <taxon>Heteroconchia</taxon>
        <taxon>Euheterodonta</taxon>
        <taxon>Imparidentia</taxon>
        <taxon>Neoheterodontei</taxon>
        <taxon>Myida</taxon>
        <taxon>Dreissenoidea</taxon>
        <taxon>Dreissenidae</taxon>
        <taxon>Dreissena</taxon>
    </lineage>
</organism>
<keyword evidence="6" id="KW-0456">Lyase</keyword>
<dbReference type="PROSITE" id="PS51144">
    <property type="entry name" value="ALPHA_CA_2"/>
    <property type="match status" value="1"/>
</dbReference>
<keyword evidence="5 6" id="KW-0862">Zinc</keyword>
<proteinExistence type="inferred from homology"/>
<protein>
    <recommendedName>
        <fullName evidence="6">Carbonic anhydrase</fullName>
        <ecNumber evidence="6">4.2.1.1</ecNumber>
    </recommendedName>
</protein>
<evidence type="ECO:0000259" key="7">
    <source>
        <dbReference type="PROSITE" id="PS51144"/>
    </source>
</evidence>
<evidence type="ECO:0000313" key="9">
    <source>
        <dbReference type="Proteomes" id="UP000828390"/>
    </source>
</evidence>
<keyword evidence="6" id="KW-0732">Signal</keyword>
<dbReference type="Pfam" id="PF00194">
    <property type="entry name" value="Carb_anhydrase"/>
    <property type="match status" value="1"/>
</dbReference>
<comment type="catalytic activity">
    <reaction evidence="6">
        <text>hydrogencarbonate + H(+) = CO2 + H2O</text>
        <dbReference type="Rhea" id="RHEA:10748"/>
        <dbReference type="ChEBI" id="CHEBI:15377"/>
        <dbReference type="ChEBI" id="CHEBI:15378"/>
        <dbReference type="ChEBI" id="CHEBI:16526"/>
        <dbReference type="ChEBI" id="CHEBI:17544"/>
        <dbReference type="EC" id="4.2.1.1"/>
    </reaction>
</comment>
<dbReference type="SUPFAM" id="SSF51069">
    <property type="entry name" value="Carbonic anhydrase"/>
    <property type="match status" value="1"/>
</dbReference>
<comment type="caution">
    <text evidence="8">The sequence shown here is derived from an EMBL/GenBank/DDBJ whole genome shotgun (WGS) entry which is preliminary data.</text>
</comment>
<comment type="similarity">
    <text evidence="2 6">Belongs to the alpha-carbonic anhydrase family.</text>
</comment>
<comment type="subcellular location">
    <subcellularLocation>
        <location evidence="1">Secreted</location>
    </subcellularLocation>
</comment>
<dbReference type="GO" id="GO:0006730">
    <property type="term" value="P:one-carbon metabolic process"/>
    <property type="evidence" value="ECO:0007669"/>
    <property type="project" value="TreeGrafter"/>
</dbReference>